<dbReference type="GeneTree" id="ENSGT00940000156038"/>
<evidence type="ECO:0000313" key="5">
    <source>
        <dbReference type="Ensembl" id="ENSXMAP00000023083.1"/>
    </source>
</evidence>
<keyword evidence="6" id="KW-1185">Reference proteome</keyword>
<dbReference type="Ensembl" id="ENSXMAT00000028253.1">
    <property type="protein sequence ID" value="ENSXMAP00000023083.1"/>
    <property type="gene ID" value="ENSXMAG00000026258.1"/>
</dbReference>
<accession>A0A3B5PTQ5</accession>
<evidence type="ECO:0000256" key="2">
    <source>
        <dbReference type="ARBA" id="ARBA00023157"/>
    </source>
</evidence>
<dbReference type="STRING" id="8083.ENSXMAP00000023083"/>
<reference evidence="6" key="1">
    <citation type="submission" date="2012-01" db="EMBL/GenBank/DDBJ databases">
        <authorList>
            <person name="Walter R."/>
            <person name="Schartl M."/>
            <person name="Warren W."/>
        </authorList>
    </citation>
    <scope>NUCLEOTIDE SEQUENCE [LARGE SCALE GENOMIC DNA]</scope>
    <source>
        <strain evidence="6">JP 163 A</strain>
    </source>
</reference>
<sequence>MVGIFCVFRLIMLILCFAPHILFDDPCTGCRCCASGTDCITTNGVVQCLDPCDTYTVLNDAWRSTENTVDYYSSLHCDQYISWSGWYRFYLGQTSAQIPEKCVAENRCGTSVPMWINGTHPVQLNEIVTRTVFGSWYGSCFSFASNAIQIKLCYGYYVYKLQHTSGCNMAYCAGTVVIIYKKFRIICFPFTTKKFEYVYADAHTHKQTAIHSFL</sequence>
<dbReference type="PANTHER" id="PTHR36191">
    <property type="entry name" value="ENDO/EXONUCLEASE/PHOSPHATASE DOMAIN-CONTAINING PROTEIN-RELATED"/>
    <property type="match status" value="1"/>
</dbReference>
<reference evidence="5" key="4">
    <citation type="submission" date="2025-09" db="UniProtKB">
        <authorList>
            <consortium name="Ensembl"/>
        </authorList>
    </citation>
    <scope>IDENTIFICATION</scope>
    <source>
        <strain evidence="5">JP 163 A</strain>
    </source>
</reference>
<reference evidence="5" key="3">
    <citation type="submission" date="2025-08" db="UniProtKB">
        <authorList>
            <consortium name="Ensembl"/>
        </authorList>
    </citation>
    <scope>IDENTIFICATION</scope>
    <source>
        <strain evidence="5">JP 163 A</strain>
    </source>
</reference>
<dbReference type="InParanoid" id="A0A3B5PTQ5"/>
<evidence type="ECO:0000256" key="3">
    <source>
        <dbReference type="SAM" id="SignalP"/>
    </source>
</evidence>
<feature type="domain" description="UMOD/GP2/OIT3-like D8C" evidence="4">
    <location>
        <begin position="87"/>
        <end position="173"/>
    </location>
</feature>
<dbReference type="Proteomes" id="UP000002852">
    <property type="component" value="Unassembled WGS sequence"/>
</dbReference>
<dbReference type="PANTHER" id="PTHR36191:SF4">
    <property type="entry name" value="VWFD DOMAIN-CONTAINING PROTEIN"/>
    <property type="match status" value="1"/>
</dbReference>
<protein>
    <recommendedName>
        <fullName evidence="4">UMOD/GP2/OIT3-like D8C domain-containing protein</fullName>
    </recommendedName>
</protein>
<evidence type="ECO:0000313" key="6">
    <source>
        <dbReference type="Proteomes" id="UP000002852"/>
    </source>
</evidence>
<reference evidence="6" key="2">
    <citation type="journal article" date="2013" name="Nat. Genet.">
        <title>The genome of the platyfish, Xiphophorus maculatus, provides insights into evolutionary adaptation and several complex traits.</title>
        <authorList>
            <person name="Schartl M."/>
            <person name="Walter R.B."/>
            <person name="Shen Y."/>
            <person name="Garcia T."/>
            <person name="Catchen J."/>
            <person name="Amores A."/>
            <person name="Braasch I."/>
            <person name="Chalopin D."/>
            <person name="Volff J.N."/>
            <person name="Lesch K.P."/>
            <person name="Bisazza A."/>
            <person name="Minx P."/>
            <person name="Hillier L."/>
            <person name="Wilson R.K."/>
            <person name="Fuerstenberg S."/>
            <person name="Boore J."/>
            <person name="Searle S."/>
            <person name="Postlethwait J.H."/>
            <person name="Warren W.C."/>
        </authorList>
    </citation>
    <scope>NUCLEOTIDE SEQUENCE [LARGE SCALE GENOMIC DNA]</scope>
    <source>
        <strain evidence="6">JP 163 A</strain>
    </source>
</reference>
<evidence type="ECO:0000259" key="4">
    <source>
        <dbReference type="Pfam" id="PF23283"/>
    </source>
</evidence>
<keyword evidence="1 3" id="KW-0732">Signal</keyword>
<feature type="signal peptide" evidence="3">
    <location>
        <begin position="1"/>
        <end position="23"/>
    </location>
</feature>
<proteinExistence type="predicted"/>
<dbReference type="InterPro" id="IPR057774">
    <property type="entry name" value="D8C_UMOD/GP2/OIT3-like"/>
</dbReference>
<evidence type="ECO:0000256" key="1">
    <source>
        <dbReference type="ARBA" id="ARBA00022729"/>
    </source>
</evidence>
<dbReference type="OMA" id="NIAYCAG"/>
<dbReference type="Pfam" id="PF23283">
    <property type="entry name" value="D8C_UMOD"/>
    <property type="match status" value="1"/>
</dbReference>
<keyword evidence="2" id="KW-1015">Disulfide bond</keyword>
<name>A0A3B5PTQ5_XIPMA</name>
<feature type="chain" id="PRO_5017188790" description="UMOD/GP2/OIT3-like D8C domain-containing protein" evidence="3">
    <location>
        <begin position="24"/>
        <end position="214"/>
    </location>
</feature>
<dbReference type="AlphaFoldDB" id="A0A3B5PTQ5"/>
<organism evidence="5 6">
    <name type="scientific">Xiphophorus maculatus</name>
    <name type="common">Southern platyfish</name>
    <name type="synonym">Platypoecilus maculatus</name>
    <dbReference type="NCBI Taxonomy" id="8083"/>
    <lineage>
        <taxon>Eukaryota</taxon>
        <taxon>Metazoa</taxon>
        <taxon>Chordata</taxon>
        <taxon>Craniata</taxon>
        <taxon>Vertebrata</taxon>
        <taxon>Euteleostomi</taxon>
        <taxon>Actinopterygii</taxon>
        <taxon>Neopterygii</taxon>
        <taxon>Teleostei</taxon>
        <taxon>Neoteleostei</taxon>
        <taxon>Acanthomorphata</taxon>
        <taxon>Ovalentaria</taxon>
        <taxon>Atherinomorphae</taxon>
        <taxon>Cyprinodontiformes</taxon>
        <taxon>Poeciliidae</taxon>
        <taxon>Poeciliinae</taxon>
        <taxon>Xiphophorus</taxon>
    </lineage>
</organism>